<sequence length="202" mass="23006">MEIILALAGGLGGALVGALLSGRLIAYTQSLHNLKQVREREARTLLNLFQALHAELTTLWTGYTALVGEELEGLDKPGELTFAGVVSASQHYFSVYDNTAHLLGTLDPDSSKRLIETYVNLKTYFDELNTYQRLTDKHREVRLKTNVNLYEAREVRQEHENFFNYLKKRHFQLKGQVMGALEMLKEFITLGEQARTTVTFRI</sequence>
<accession>A0A7C3Z991</accession>
<dbReference type="EMBL" id="DTMF01000235">
    <property type="protein sequence ID" value="HGF34630.1"/>
    <property type="molecule type" value="Genomic_DNA"/>
</dbReference>
<organism evidence="1">
    <name type="scientific">Desulfobacca acetoxidans</name>
    <dbReference type="NCBI Taxonomy" id="60893"/>
    <lineage>
        <taxon>Bacteria</taxon>
        <taxon>Pseudomonadati</taxon>
        <taxon>Thermodesulfobacteriota</taxon>
        <taxon>Desulfobaccia</taxon>
        <taxon>Desulfobaccales</taxon>
        <taxon>Desulfobaccaceae</taxon>
        <taxon>Desulfobacca</taxon>
    </lineage>
</organism>
<comment type="caution">
    <text evidence="1">The sequence shown here is derived from an EMBL/GenBank/DDBJ whole genome shotgun (WGS) entry which is preliminary data.</text>
</comment>
<gene>
    <name evidence="1" type="ORF">ENW96_09625</name>
</gene>
<dbReference type="AlphaFoldDB" id="A0A7C3Z991"/>
<protein>
    <submittedName>
        <fullName evidence="1">Uncharacterized protein</fullName>
    </submittedName>
</protein>
<evidence type="ECO:0000313" key="1">
    <source>
        <dbReference type="EMBL" id="HGF34630.1"/>
    </source>
</evidence>
<name>A0A7C3Z991_9BACT</name>
<reference evidence="1" key="1">
    <citation type="journal article" date="2020" name="mSystems">
        <title>Genome- and Community-Level Interaction Insights into Carbon Utilization and Element Cycling Functions of Hydrothermarchaeota in Hydrothermal Sediment.</title>
        <authorList>
            <person name="Zhou Z."/>
            <person name="Liu Y."/>
            <person name="Xu W."/>
            <person name="Pan J."/>
            <person name="Luo Z.H."/>
            <person name="Li M."/>
        </authorList>
    </citation>
    <scope>NUCLEOTIDE SEQUENCE [LARGE SCALE GENOMIC DNA]</scope>
    <source>
        <strain evidence="1">SpSt-897</strain>
    </source>
</reference>
<proteinExistence type="predicted"/>